<dbReference type="Proteomes" id="UP001234916">
    <property type="component" value="Chromosome"/>
</dbReference>
<organism evidence="1">
    <name type="scientific">Candidatus Nitricoxidivorans perseverans</name>
    <dbReference type="NCBI Taxonomy" id="2975601"/>
    <lineage>
        <taxon>Bacteria</taxon>
        <taxon>Pseudomonadati</taxon>
        <taxon>Pseudomonadota</taxon>
        <taxon>Betaproteobacteria</taxon>
        <taxon>Nitrosomonadales</taxon>
        <taxon>Sterolibacteriaceae</taxon>
        <taxon>Candidatus Nitricoxidivorans</taxon>
    </lineage>
</organism>
<accession>A0AA49FJU6</accession>
<dbReference type="EMBL" id="CP107246">
    <property type="protein sequence ID" value="WIM05456.1"/>
    <property type="molecule type" value="Genomic_DNA"/>
</dbReference>
<evidence type="ECO:0000313" key="1">
    <source>
        <dbReference type="EMBL" id="WIM05456.1"/>
    </source>
</evidence>
<sequence length="83" mass="9412">MAESDEQKERRVSVELREIFVVAYEVVEPFLDPKNSWGGQTHEHLAYRTVHERFPQLSGEEVFVIISAAKRVYAAGGRPAPAK</sequence>
<protein>
    <submittedName>
        <fullName evidence="1">Uncharacterized protein</fullName>
    </submittedName>
</protein>
<name>A0AA49FJU6_9PROT</name>
<gene>
    <name evidence="1" type="ORF">OHM77_12335</name>
</gene>
<reference evidence="1" key="1">
    <citation type="journal article" date="2023" name="Nat. Microbiol.">
        <title>Enrichment and characterization of a nitric oxide-reducing microbial community in a continuous bioreactor.</title>
        <authorList>
            <person name="Garrido-Amador P."/>
            <person name="Stortenbeker N."/>
            <person name="Wessels H.J.C.T."/>
            <person name="Speth D.R."/>
            <person name="Garcia-Heredia I."/>
            <person name="Kartal B."/>
        </authorList>
    </citation>
    <scope>NUCLEOTIDE SEQUENCE</scope>
    <source>
        <strain evidence="1">MAG1</strain>
    </source>
</reference>
<dbReference type="KEGG" id="npv:OHM77_12335"/>
<proteinExistence type="predicted"/>
<dbReference type="AlphaFoldDB" id="A0AA49FJU6"/>